<comment type="caution">
    <text evidence="2">The sequence shown here is derived from an EMBL/GenBank/DDBJ whole genome shotgun (WGS) entry which is preliminary data.</text>
</comment>
<reference evidence="2" key="1">
    <citation type="submission" date="2018-08" db="EMBL/GenBank/DDBJ databases">
        <authorList>
            <person name="Ashton P.M."/>
            <person name="Dallman T."/>
            <person name="Nair S."/>
            <person name="De Pinna E."/>
            <person name="Peters T."/>
            <person name="Grant K."/>
        </authorList>
    </citation>
    <scope>NUCLEOTIDE SEQUENCE [LARGE SCALE GENOMIC DNA]</scope>
    <source>
        <strain evidence="2">294779</strain>
    </source>
</reference>
<dbReference type="SUPFAM" id="SSF47413">
    <property type="entry name" value="lambda repressor-like DNA-binding domains"/>
    <property type="match status" value="1"/>
</dbReference>
<accession>A0A5Y1YEU9</accession>
<protein>
    <submittedName>
        <fullName evidence="2">XRE family transcriptional regulator</fullName>
    </submittedName>
</protein>
<name>A0A5Y1YEU9_SALDZ</name>
<sequence length="76" mass="8511">MSSVYSDEYQLVIKTLKASRCEQGITQSQLAASLGEPQSFVSKVESGERRLDIIEFVHIASQLSLDPEDLLKNLLR</sequence>
<feature type="domain" description="HTH cro/C1-type" evidence="1">
    <location>
        <begin position="16"/>
        <end position="70"/>
    </location>
</feature>
<dbReference type="InterPro" id="IPR010982">
    <property type="entry name" value="Lambda_DNA-bd_dom_sf"/>
</dbReference>
<dbReference type="Proteomes" id="UP000839735">
    <property type="component" value="Unassembled WGS sequence"/>
</dbReference>
<evidence type="ECO:0000313" key="2">
    <source>
        <dbReference type="EMBL" id="ECC3917639.1"/>
    </source>
</evidence>
<proteinExistence type="predicted"/>
<dbReference type="Gene3D" id="1.10.260.40">
    <property type="entry name" value="lambda repressor-like DNA-binding domains"/>
    <property type="match status" value="1"/>
</dbReference>
<organism evidence="2">
    <name type="scientific">Salmonella diarizonae</name>
    <dbReference type="NCBI Taxonomy" id="59204"/>
    <lineage>
        <taxon>Bacteria</taxon>
        <taxon>Pseudomonadati</taxon>
        <taxon>Pseudomonadota</taxon>
        <taxon>Gammaproteobacteria</taxon>
        <taxon>Enterobacterales</taxon>
        <taxon>Enterobacteriaceae</taxon>
        <taxon>Salmonella</taxon>
    </lineage>
</organism>
<gene>
    <name evidence="2" type="ORF">CTQ69_27705</name>
</gene>
<dbReference type="AlphaFoldDB" id="A0A5Y1YEU9"/>
<dbReference type="CDD" id="cd00093">
    <property type="entry name" value="HTH_XRE"/>
    <property type="match status" value="1"/>
</dbReference>
<dbReference type="Pfam" id="PF01381">
    <property type="entry name" value="HTH_3"/>
    <property type="match status" value="1"/>
</dbReference>
<dbReference type="PROSITE" id="PS50943">
    <property type="entry name" value="HTH_CROC1"/>
    <property type="match status" value="1"/>
</dbReference>
<dbReference type="SMART" id="SM00530">
    <property type="entry name" value="HTH_XRE"/>
    <property type="match status" value="1"/>
</dbReference>
<dbReference type="InterPro" id="IPR001387">
    <property type="entry name" value="Cro/C1-type_HTH"/>
</dbReference>
<evidence type="ECO:0000259" key="1">
    <source>
        <dbReference type="PROSITE" id="PS50943"/>
    </source>
</evidence>
<dbReference type="GO" id="GO:0003677">
    <property type="term" value="F:DNA binding"/>
    <property type="evidence" value="ECO:0007669"/>
    <property type="project" value="InterPro"/>
</dbReference>
<dbReference type="EMBL" id="AAIBIC010000092">
    <property type="protein sequence ID" value="ECC3917639.1"/>
    <property type="molecule type" value="Genomic_DNA"/>
</dbReference>